<keyword evidence="4 9" id="KW-0255">Endonuclease</keyword>
<evidence type="ECO:0000256" key="7">
    <source>
        <dbReference type="ARBA" id="ARBA00022839"/>
    </source>
</evidence>
<reference evidence="12 13" key="1">
    <citation type="submission" date="2021-01" db="EMBL/GenBank/DDBJ databases">
        <title>Genomics of switchgrass bacterial isolates.</title>
        <authorList>
            <person name="Shade A."/>
        </authorList>
    </citation>
    <scope>NUCLEOTIDE SEQUENCE [LARGE SCALE GENOMIC DNA]</scope>
    <source>
        <strain evidence="12 13">PvP111</strain>
    </source>
</reference>
<feature type="compositionally biased region" description="Pro residues" evidence="10">
    <location>
        <begin position="18"/>
        <end position="32"/>
    </location>
</feature>
<dbReference type="Pfam" id="PF07521">
    <property type="entry name" value="RMMBL"/>
    <property type="match status" value="1"/>
</dbReference>
<evidence type="ECO:0000256" key="3">
    <source>
        <dbReference type="ARBA" id="ARBA00022723"/>
    </source>
</evidence>
<feature type="domain" description="Metallo-beta-lactamase" evidence="11">
    <location>
        <begin position="140"/>
        <end position="334"/>
    </location>
</feature>
<dbReference type="Gene3D" id="3.10.20.580">
    <property type="match status" value="1"/>
</dbReference>
<keyword evidence="8 9" id="KW-0694">RNA-binding</keyword>
<keyword evidence="5 9" id="KW-0378">Hydrolase</keyword>
<proteinExistence type="inferred from homology"/>
<dbReference type="InterPro" id="IPR011108">
    <property type="entry name" value="RMMBL"/>
</dbReference>
<feature type="compositionally biased region" description="Low complexity" evidence="10">
    <location>
        <begin position="70"/>
        <end position="79"/>
    </location>
</feature>
<evidence type="ECO:0000256" key="2">
    <source>
        <dbReference type="ARBA" id="ARBA00022722"/>
    </source>
</evidence>
<dbReference type="PROSITE" id="PS01292">
    <property type="entry name" value="UPF0036"/>
    <property type="match status" value="1"/>
</dbReference>
<evidence type="ECO:0000256" key="4">
    <source>
        <dbReference type="ARBA" id="ARBA00022759"/>
    </source>
</evidence>
<dbReference type="EC" id="3.1.-.-" evidence="9"/>
<dbReference type="Pfam" id="PF22505">
    <property type="entry name" value="RNase_J_b_CASP"/>
    <property type="match status" value="1"/>
</dbReference>
<keyword evidence="3" id="KW-0479">Metal-binding</keyword>
<evidence type="ECO:0000256" key="1">
    <source>
        <dbReference type="ARBA" id="ARBA00022490"/>
    </source>
</evidence>
<dbReference type="SMART" id="SM00849">
    <property type="entry name" value="Lactamase_B"/>
    <property type="match status" value="1"/>
</dbReference>
<dbReference type="InterPro" id="IPR042173">
    <property type="entry name" value="RNase_J_2"/>
</dbReference>
<dbReference type="Gene3D" id="3.60.15.10">
    <property type="entry name" value="Ribonuclease Z/Hydroxyacylglutathione hydrolase-like"/>
    <property type="match status" value="1"/>
</dbReference>
<evidence type="ECO:0000256" key="8">
    <source>
        <dbReference type="ARBA" id="ARBA00022884"/>
    </source>
</evidence>
<dbReference type="PANTHER" id="PTHR43694:SF1">
    <property type="entry name" value="RIBONUCLEASE J"/>
    <property type="match status" value="1"/>
</dbReference>
<keyword evidence="7 9" id="KW-0269">Exonuclease</keyword>
<feature type="compositionally biased region" description="Basic residues" evidence="10">
    <location>
        <begin position="1"/>
        <end position="10"/>
    </location>
</feature>
<keyword evidence="9" id="KW-0698">rRNA processing</keyword>
<dbReference type="CDD" id="cd07714">
    <property type="entry name" value="RNaseJ_MBL-fold"/>
    <property type="match status" value="1"/>
</dbReference>
<dbReference type="GO" id="GO:0016787">
    <property type="term" value="F:hydrolase activity"/>
    <property type="evidence" value="ECO:0007669"/>
    <property type="project" value="UniProtKB-KW"/>
</dbReference>
<evidence type="ECO:0000256" key="10">
    <source>
        <dbReference type="SAM" id="MobiDB-lite"/>
    </source>
</evidence>
<evidence type="ECO:0000256" key="6">
    <source>
        <dbReference type="ARBA" id="ARBA00022833"/>
    </source>
</evidence>
<feature type="compositionally biased region" description="Low complexity" evidence="10">
    <location>
        <begin position="33"/>
        <end position="56"/>
    </location>
</feature>
<dbReference type="SUPFAM" id="SSF56281">
    <property type="entry name" value="Metallo-hydrolase/oxidoreductase"/>
    <property type="match status" value="1"/>
</dbReference>
<comment type="subcellular location">
    <subcellularLocation>
        <location evidence="9">Cytoplasm</location>
    </subcellularLocation>
</comment>
<dbReference type="PANTHER" id="PTHR43694">
    <property type="entry name" value="RIBONUCLEASE J"/>
    <property type="match status" value="1"/>
</dbReference>
<comment type="similarity">
    <text evidence="9">Belongs to the metallo-beta-lactamase superfamily. RNA-metabolizing metallo-beta-lactamase-like family. Bacterial RNase J subfamily.</text>
</comment>
<feature type="binding site" evidence="9">
    <location>
        <begin position="483"/>
        <end position="487"/>
    </location>
    <ligand>
        <name>substrate</name>
    </ligand>
</feature>
<dbReference type="EMBL" id="JAFBBK010000001">
    <property type="protein sequence ID" value="MBM7414868.1"/>
    <property type="molecule type" value="Genomic_DNA"/>
</dbReference>
<organism evidence="12 13">
    <name type="scientific">Rhodococcoides corynebacterioides</name>
    <dbReference type="NCBI Taxonomy" id="53972"/>
    <lineage>
        <taxon>Bacteria</taxon>
        <taxon>Bacillati</taxon>
        <taxon>Actinomycetota</taxon>
        <taxon>Actinomycetes</taxon>
        <taxon>Mycobacteriales</taxon>
        <taxon>Nocardiaceae</taxon>
        <taxon>Rhodococcoides</taxon>
    </lineage>
</organism>
<evidence type="ECO:0000259" key="11">
    <source>
        <dbReference type="SMART" id="SM00849"/>
    </source>
</evidence>
<dbReference type="InterPro" id="IPR004613">
    <property type="entry name" value="RNase_J"/>
</dbReference>
<comment type="function">
    <text evidence="9">An RNase that has 5'-3' exonuclease and possibly endonuclease activity. Involved in maturation of rRNA and in some organisms also mRNA maturation and/or decay.</text>
</comment>
<protein>
    <recommendedName>
        <fullName evidence="9">Ribonuclease J</fullName>
        <shortName evidence="9">RNase J</shortName>
        <ecNumber evidence="9">3.1.-.-</ecNumber>
    </recommendedName>
</protein>
<dbReference type="Pfam" id="PF12706">
    <property type="entry name" value="Lactamase_B_2"/>
    <property type="match status" value="1"/>
</dbReference>
<keyword evidence="2 9" id="KW-0540">Nuclease</keyword>
<keyword evidence="6" id="KW-0862">Zinc</keyword>
<accession>A0ABS2KSD4</accession>
<dbReference type="InterPro" id="IPR001587">
    <property type="entry name" value="RNase_J_CS"/>
</dbReference>
<evidence type="ECO:0000256" key="5">
    <source>
        <dbReference type="ARBA" id="ARBA00022801"/>
    </source>
</evidence>
<dbReference type="Pfam" id="PF17770">
    <property type="entry name" value="RNase_J_C"/>
    <property type="match status" value="1"/>
</dbReference>
<evidence type="ECO:0000313" key="12">
    <source>
        <dbReference type="EMBL" id="MBM7414868.1"/>
    </source>
</evidence>
<dbReference type="InterPro" id="IPR055132">
    <property type="entry name" value="RNase_J_b_CASP"/>
</dbReference>
<dbReference type="HAMAP" id="MF_01491">
    <property type="entry name" value="RNase_J_bact"/>
    <property type="match status" value="1"/>
</dbReference>
<dbReference type="RefSeq" id="WP_204867749.1">
    <property type="nucleotide sequence ID" value="NZ_JAFBBK010000001.1"/>
</dbReference>
<dbReference type="InterPro" id="IPR030854">
    <property type="entry name" value="RNase_J_bac"/>
</dbReference>
<sequence>MTRPPRRRSATRSAGPPADLPPQEPQPAPPAPKAEAAPVQDAPAAQAPAKAAPVKEAPVKEAPTGRDRQSGGSRSSNGNSGSGGGRGPRSRPARTPQNSAAIQRPDARTVVDKTQRLGAPPKAPKNGLRVVALGGIGEIGRNMTVFEHKGKLLIVDCGVLFPEDAQPGVDLILPDFRHIENRMDDVVALVLTHGHEDHIGAVPFLLRLRPDIPVIGSKFTLALLAAKCREHRQKPKLVEVREGESTNHGPFELEYFAVNHSIPDALAVAIRTDAGVALHTGDIKLDQLPLDGRLTDLGGFSRLGDEGVDLFLVDSTNAEVPGFVTPEREIGGVLDTVIGKAKNRVIVASFASHVHRIQQVIDVAHRYNRKVAFVGRSMVRNMAIAQELGYLTVPSGVEVDMDTATKLADDKLVLVSTGSQGEPLSALSRMARGEHRQINIRADDLVVLASSLIPGNENSVFAVVNGLAKRGAKVVTQQSAKVHVSGHASAGELLYLYNAVRPTNAMPVHGEWRHLRANAALAVSTGVPEERVVLAEDGVVVDMVDGLAEIVGQVPVGHVYVDGLSVGDVGDSTLSDRLVLGEGGFIAITMAVDTTTGKSVGTPEVSGRGFSDDPAALKEAAQLVEAELVRLAGEGVRDTHRIAQSVRRIVGRWVADKYRRKPMIVPTVLEVTPS</sequence>
<dbReference type="NCBIfam" id="TIGR00649">
    <property type="entry name" value="MG423"/>
    <property type="match status" value="1"/>
</dbReference>
<keyword evidence="1 9" id="KW-0963">Cytoplasm</keyword>
<feature type="compositionally biased region" description="Basic and acidic residues" evidence="10">
    <location>
        <begin position="57"/>
        <end position="69"/>
    </location>
</feature>
<dbReference type="Proteomes" id="UP000703038">
    <property type="component" value="Unassembled WGS sequence"/>
</dbReference>
<dbReference type="InterPro" id="IPR001279">
    <property type="entry name" value="Metallo-B-lactamas"/>
</dbReference>
<comment type="caution">
    <text evidence="12">The sequence shown here is derived from an EMBL/GenBank/DDBJ whole genome shotgun (WGS) entry which is preliminary data.</text>
</comment>
<dbReference type="InterPro" id="IPR041636">
    <property type="entry name" value="RNase_J_C"/>
</dbReference>
<comment type="subunit">
    <text evidence="9">Homodimer, may be a subunit of the RNA degradosome.</text>
</comment>
<keyword evidence="13" id="KW-1185">Reference proteome</keyword>
<dbReference type="InterPro" id="IPR036866">
    <property type="entry name" value="RibonucZ/Hydroxyglut_hydro"/>
</dbReference>
<evidence type="ECO:0000313" key="13">
    <source>
        <dbReference type="Proteomes" id="UP000703038"/>
    </source>
</evidence>
<dbReference type="Gene3D" id="3.40.50.10710">
    <property type="entry name" value="Metallo-hydrolase/oxidoreductase"/>
    <property type="match status" value="1"/>
</dbReference>
<feature type="region of interest" description="Disordered" evidence="10">
    <location>
        <begin position="1"/>
        <end position="110"/>
    </location>
</feature>
<gene>
    <name evidence="9" type="primary">rnj</name>
    <name evidence="12" type="ORF">JOE42_001601</name>
</gene>
<name>A0ABS2KSD4_9NOCA</name>
<evidence type="ECO:0000256" key="9">
    <source>
        <dbReference type="HAMAP-Rule" id="MF_01491"/>
    </source>
</evidence>